<sequence length="111" mass="12795">MTFILTLLGIGLALVALGWALLLNLSFRLEKKRFGWSEDEALVRFVSLRRAADKRAERHMRSYINDDLRAFAHGMEEGGRYRLARWSLRLGYALVVIAGLAWFGQTLLQLW</sequence>
<evidence type="ECO:0000256" key="1">
    <source>
        <dbReference type="SAM" id="Phobius"/>
    </source>
</evidence>
<dbReference type="STRING" id="472175.EL18_01959"/>
<organism evidence="2 3">
    <name type="scientific">Nitratireductor basaltis</name>
    <dbReference type="NCBI Taxonomy" id="472175"/>
    <lineage>
        <taxon>Bacteria</taxon>
        <taxon>Pseudomonadati</taxon>
        <taxon>Pseudomonadota</taxon>
        <taxon>Alphaproteobacteria</taxon>
        <taxon>Hyphomicrobiales</taxon>
        <taxon>Phyllobacteriaceae</taxon>
        <taxon>Nitratireductor</taxon>
    </lineage>
</organism>
<comment type="caution">
    <text evidence="2">The sequence shown here is derived from an EMBL/GenBank/DDBJ whole genome shotgun (WGS) entry which is preliminary data.</text>
</comment>
<protein>
    <submittedName>
        <fullName evidence="2">Uncharacterized protein</fullName>
    </submittedName>
</protein>
<evidence type="ECO:0000313" key="3">
    <source>
        <dbReference type="Proteomes" id="UP000053675"/>
    </source>
</evidence>
<accession>A0A084UD82</accession>
<reference evidence="2 3" key="1">
    <citation type="submission" date="2014-05" db="EMBL/GenBank/DDBJ databases">
        <title>Draft Genome Sequence of Nitratireductor basaltis Strain UMTGB225, A Marine Bacterium Isolated from Green Barrel Tunicate.</title>
        <authorList>
            <person name="Gan H.Y."/>
        </authorList>
    </citation>
    <scope>NUCLEOTIDE SEQUENCE [LARGE SCALE GENOMIC DNA]</scope>
    <source>
        <strain evidence="2 3">UMTGB225</strain>
    </source>
</reference>
<evidence type="ECO:0000313" key="2">
    <source>
        <dbReference type="EMBL" id="KFB10918.1"/>
    </source>
</evidence>
<dbReference type="RefSeq" id="WP_036482276.1">
    <property type="nucleotide sequence ID" value="NZ_JMQM01000001.1"/>
</dbReference>
<dbReference type="EMBL" id="JMQM01000001">
    <property type="protein sequence ID" value="KFB10918.1"/>
    <property type="molecule type" value="Genomic_DNA"/>
</dbReference>
<name>A0A084UD82_9HYPH</name>
<feature type="transmembrane region" description="Helical" evidence="1">
    <location>
        <begin position="90"/>
        <end position="108"/>
    </location>
</feature>
<dbReference type="Proteomes" id="UP000053675">
    <property type="component" value="Unassembled WGS sequence"/>
</dbReference>
<keyword evidence="1" id="KW-0812">Transmembrane</keyword>
<keyword evidence="3" id="KW-1185">Reference proteome</keyword>
<gene>
    <name evidence="2" type="ORF">EL18_01959</name>
</gene>
<keyword evidence="1" id="KW-0472">Membrane</keyword>
<proteinExistence type="predicted"/>
<dbReference type="AlphaFoldDB" id="A0A084UD82"/>
<dbReference type="PATRIC" id="fig|472175.3.peg.1964"/>
<feature type="transmembrane region" description="Helical" evidence="1">
    <location>
        <begin position="6"/>
        <end position="27"/>
    </location>
</feature>
<keyword evidence="1" id="KW-1133">Transmembrane helix</keyword>